<protein>
    <submittedName>
        <fullName evidence="2">Kinase inhibitor</fullName>
    </submittedName>
</protein>
<evidence type="ECO:0000256" key="1">
    <source>
        <dbReference type="SAM" id="SignalP"/>
    </source>
</evidence>
<keyword evidence="1" id="KW-0732">Signal</keyword>
<dbReference type="InterPro" id="IPR005247">
    <property type="entry name" value="YbhB_YbcL/LppC-like"/>
</dbReference>
<dbReference type="InterPro" id="IPR036610">
    <property type="entry name" value="PEBP-like_sf"/>
</dbReference>
<organism evidence="2 3">
    <name type="scientific">Bowmanella pacifica</name>
    <dbReference type="NCBI Taxonomy" id="502051"/>
    <lineage>
        <taxon>Bacteria</taxon>
        <taxon>Pseudomonadati</taxon>
        <taxon>Pseudomonadota</taxon>
        <taxon>Gammaproteobacteria</taxon>
        <taxon>Alteromonadales</taxon>
        <taxon>Alteromonadaceae</taxon>
        <taxon>Bowmanella</taxon>
    </lineage>
</organism>
<dbReference type="EMBL" id="BMLS01000002">
    <property type="protein sequence ID" value="GGO67622.1"/>
    <property type="molecule type" value="Genomic_DNA"/>
</dbReference>
<dbReference type="Gene3D" id="3.90.280.10">
    <property type="entry name" value="PEBP-like"/>
    <property type="match status" value="1"/>
</dbReference>
<dbReference type="PANTHER" id="PTHR30289">
    <property type="entry name" value="UNCHARACTERIZED PROTEIN YBCL-RELATED"/>
    <property type="match status" value="1"/>
</dbReference>
<dbReference type="CDD" id="cd00865">
    <property type="entry name" value="PEBP_bact_arch"/>
    <property type="match status" value="1"/>
</dbReference>
<dbReference type="Pfam" id="PF01161">
    <property type="entry name" value="PBP"/>
    <property type="match status" value="1"/>
</dbReference>
<accession>A0A917YVS5</accession>
<dbReference type="Proteomes" id="UP000606935">
    <property type="component" value="Unassembled WGS sequence"/>
</dbReference>
<reference evidence="2" key="1">
    <citation type="journal article" date="2014" name="Int. J. Syst. Evol. Microbiol.">
        <title>Complete genome sequence of Corynebacterium casei LMG S-19264T (=DSM 44701T), isolated from a smear-ripened cheese.</title>
        <authorList>
            <consortium name="US DOE Joint Genome Institute (JGI-PGF)"/>
            <person name="Walter F."/>
            <person name="Albersmeier A."/>
            <person name="Kalinowski J."/>
            <person name="Ruckert C."/>
        </authorList>
    </citation>
    <scope>NUCLEOTIDE SEQUENCE</scope>
    <source>
        <strain evidence="2">CGMCC 1.7086</strain>
    </source>
</reference>
<gene>
    <name evidence="2" type="primary">ybhB</name>
    <name evidence="2" type="ORF">GCM10010982_14520</name>
</gene>
<dbReference type="NCBIfam" id="TIGR00481">
    <property type="entry name" value="YbhB/YbcL family Raf kinase inhibitor-like protein"/>
    <property type="match status" value="1"/>
</dbReference>
<evidence type="ECO:0000313" key="3">
    <source>
        <dbReference type="Proteomes" id="UP000606935"/>
    </source>
</evidence>
<proteinExistence type="predicted"/>
<dbReference type="RefSeq" id="WP_188692461.1">
    <property type="nucleotide sequence ID" value="NZ_BMLS01000002.1"/>
</dbReference>
<comment type="caution">
    <text evidence="2">The sequence shown here is derived from an EMBL/GenBank/DDBJ whole genome shotgun (WGS) entry which is preliminary data.</text>
</comment>
<reference evidence="2" key="2">
    <citation type="submission" date="2020-09" db="EMBL/GenBank/DDBJ databases">
        <authorList>
            <person name="Sun Q."/>
            <person name="Zhou Y."/>
        </authorList>
    </citation>
    <scope>NUCLEOTIDE SEQUENCE</scope>
    <source>
        <strain evidence="2">CGMCC 1.7086</strain>
    </source>
</reference>
<dbReference type="AlphaFoldDB" id="A0A917YVS5"/>
<dbReference type="SUPFAM" id="SSF49777">
    <property type="entry name" value="PEBP-like"/>
    <property type="match status" value="1"/>
</dbReference>
<dbReference type="InterPro" id="IPR008914">
    <property type="entry name" value="PEBP"/>
</dbReference>
<feature type="chain" id="PRO_5037065360" evidence="1">
    <location>
        <begin position="20"/>
        <end position="175"/>
    </location>
</feature>
<dbReference type="PANTHER" id="PTHR30289:SF1">
    <property type="entry name" value="PEBP (PHOSPHATIDYLETHANOLAMINE-BINDING PROTEIN) FAMILY PROTEIN"/>
    <property type="match status" value="1"/>
</dbReference>
<feature type="signal peptide" evidence="1">
    <location>
        <begin position="1"/>
        <end position="19"/>
    </location>
</feature>
<sequence length="175" mass="18970">MYKTASLAISLLLSMPLFALEITSEDIQEGQRMAKTFEYSGFGCDGDNQSPALAWKDAPAGTKSFAITVYDPDAPTGSGWWHWLALNIPADTHSLPRGASGKLDKVLETRTDYGQPGFGGACPPVGHGMHRYQFTIWALPDEKLDFPLDISPAIVGYTLNSKALAKATLTATYVR</sequence>
<keyword evidence="3" id="KW-1185">Reference proteome</keyword>
<name>A0A917YVS5_9ALTE</name>
<evidence type="ECO:0000313" key="2">
    <source>
        <dbReference type="EMBL" id="GGO67622.1"/>
    </source>
</evidence>